<evidence type="ECO:0000313" key="11">
    <source>
        <dbReference type="Proteomes" id="UP000594771"/>
    </source>
</evidence>
<dbReference type="GO" id="GO:0005886">
    <property type="term" value="C:plasma membrane"/>
    <property type="evidence" value="ECO:0007669"/>
    <property type="project" value="UniProtKB-SubCell"/>
</dbReference>
<dbReference type="NCBIfam" id="TIGR03426">
    <property type="entry name" value="shape_MreD"/>
    <property type="match status" value="1"/>
</dbReference>
<evidence type="ECO:0000256" key="7">
    <source>
        <dbReference type="ARBA" id="ARBA00023136"/>
    </source>
</evidence>
<name>A0A120I9R0_9LACT</name>
<dbReference type="Pfam" id="PF04093">
    <property type="entry name" value="MreD"/>
    <property type="match status" value="1"/>
</dbReference>
<dbReference type="KEGG" id="aun:AWM73_03865"/>
<protein>
    <submittedName>
        <fullName evidence="10">Rod shape-determining protein MreD</fullName>
    </submittedName>
</protein>
<evidence type="ECO:0000256" key="5">
    <source>
        <dbReference type="ARBA" id="ARBA00022960"/>
    </source>
</evidence>
<evidence type="ECO:0000256" key="8">
    <source>
        <dbReference type="SAM" id="Phobius"/>
    </source>
</evidence>
<proteinExistence type="inferred from homology"/>
<organism evidence="10 11">
    <name type="scientific">Aerococcus urinae</name>
    <dbReference type="NCBI Taxonomy" id="1376"/>
    <lineage>
        <taxon>Bacteria</taxon>
        <taxon>Bacillati</taxon>
        <taxon>Bacillota</taxon>
        <taxon>Bacilli</taxon>
        <taxon>Lactobacillales</taxon>
        <taxon>Aerococcaceae</taxon>
        <taxon>Aerococcus</taxon>
    </lineage>
</organism>
<evidence type="ECO:0000256" key="4">
    <source>
        <dbReference type="ARBA" id="ARBA00022692"/>
    </source>
</evidence>
<dbReference type="AlphaFoldDB" id="A0A120I9R0"/>
<evidence type="ECO:0000256" key="6">
    <source>
        <dbReference type="ARBA" id="ARBA00022989"/>
    </source>
</evidence>
<accession>A0A120I9R0</accession>
<dbReference type="Proteomes" id="UP001069145">
    <property type="component" value="Unassembled WGS sequence"/>
</dbReference>
<feature type="transmembrane region" description="Helical" evidence="8">
    <location>
        <begin position="108"/>
        <end position="128"/>
    </location>
</feature>
<dbReference type="Proteomes" id="UP000594771">
    <property type="component" value="Chromosome"/>
</dbReference>
<gene>
    <name evidence="10" type="primary">mreD</name>
    <name evidence="10" type="ORF">I6G68_06190</name>
    <name evidence="9" type="ORF">ODY43_01465</name>
</gene>
<dbReference type="RefSeq" id="WP_060778159.1">
    <property type="nucleotide sequence ID" value="NZ_CAJHLF010000002.1"/>
</dbReference>
<evidence type="ECO:0000256" key="2">
    <source>
        <dbReference type="ARBA" id="ARBA00007776"/>
    </source>
</evidence>
<comment type="subcellular location">
    <subcellularLocation>
        <location evidence="1">Cell membrane</location>
        <topology evidence="1">Multi-pass membrane protein</topology>
    </subcellularLocation>
</comment>
<feature type="transmembrane region" description="Helical" evidence="8">
    <location>
        <begin position="149"/>
        <end position="168"/>
    </location>
</feature>
<sequence>MFDYIRYHLTLPVFLIFVFLLDGALVNVLLASVDTYAYQIIPSLLLISLTLIPLYYNQPRTIYLMAFIIGFLYDSYYNGILGINLFLFPAVVYLSYQVKNRFPLNFYSIWVWAVIMYLLYHNVIYWLYRILRIHGDTYLKFLASFLGPSLLFNSLMIFLLNLVIYRLVNWVKG</sequence>
<dbReference type="EMBL" id="JAOTML010000001">
    <property type="protein sequence ID" value="MCY3052674.1"/>
    <property type="molecule type" value="Genomic_DNA"/>
</dbReference>
<evidence type="ECO:0000313" key="9">
    <source>
        <dbReference type="EMBL" id="MCY3052674.1"/>
    </source>
</evidence>
<evidence type="ECO:0000256" key="1">
    <source>
        <dbReference type="ARBA" id="ARBA00004651"/>
    </source>
</evidence>
<keyword evidence="4 8" id="KW-0812">Transmembrane</keyword>
<feature type="transmembrane region" description="Helical" evidence="8">
    <location>
        <begin position="36"/>
        <end position="56"/>
    </location>
</feature>
<dbReference type="GO" id="GO:0008360">
    <property type="term" value="P:regulation of cell shape"/>
    <property type="evidence" value="ECO:0007669"/>
    <property type="project" value="UniProtKB-KW"/>
</dbReference>
<evidence type="ECO:0000256" key="3">
    <source>
        <dbReference type="ARBA" id="ARBA00022475"/>
    </source>
</evidence>
<dbReference type="GeneID" id="35767141"/>
<reference evidence="9" key="2">
    <citation type="submission" date="2022-09" db="EMBL/GenBank/DDBJ databases">
        <title>Aerococcus urinae taxonomy study.</title>
        <authorList>
            <person name="Christensen J."/>
            <person name="Senneby E."/>
        </authorList>
    </citation>
    <scope>NUCLEOTIDE SEQUENCE</scope>
    <source>
        <strain evidence="9">NLD-066-U95</strain>
    </source>
</reference>
<comment type="similarity">
    <text evidence="2">Belongs to the MreD family.</text>
</comment>
<evidence type="ECO:0000313" key="10">
    <source>
        <dbReference type="EMBL" id="QPS00981.1"/>
    </source>
</evidence>
<feature type="transmembrane region" description="Helical" evidence="8">
    <location>
        <begin position="7"/>
        <end position="30"/>
    </location>
</feature>
<dbReference type="InterPro" id="IPR007227">
    <property type="entry name" value="Cell_shape_determining_MreD"/>
</dbReference>
<dbReference type="OrthoDB" id="2148512at2"/>
<dbReference type="EMBL" id="CP065662">
    <property type="protein sequence ID" value="QPS00981.1"/>
    <property type="molecule type" value="Genomic_DNA"/>
</dbReference>
<keyword evidence="3" id="KW-1003">Cell membrane</keyword>
<keyword evidence="6 8" id="KW-1133">Transmembrane helix</keyword>
<keyword evidence="5" id="KW-0133">Cell shape</keyword>
<keyword evidence="12" id="KW-1185">Reference proteome</keyword>
<evidence type="ECO:0000313" key="12">
    <source>
        <dbReference type="Proteomes" id="UP001069145"/>
    </source>
</evidence>
<keyword evidence="7 8" id="KW-0472">Membrane</keyword>
<reference evidence="10 11" key="1">
    <citation type="submission" date="2020-12" db="EMBL/GenBank/DDBJ databases">
        <title>FDA dAtabase for Regulatory Grade micrObial Sequences (FDA-ARGOS): Supporting development and validation of Infectious Disease Dx tests.</title>
        <authorList>
            <person name="Sproer C."/>
            <person name="Gronow S."/>
            <person name="Severitt S."/>
            <person name="Schroder I."/>
            <person name="Tallon L."/>
            <person name="Sadzewicz L."/>
            <person name="Zhao X."/>
            <person name="Boylan J."/>
            <person name="Ott S."/>
            <person name="Bowen H."/>
            <person name="Vavikolanu K."/>
            <person name="Mehta A."/>
            <person name="Aluvathingal J."/>
            <person name="Nadendla S."/>
            <person name="Lowell S."/>
            <person name="Myers T."/>
            <person name="Yan Y."/>
            <person name="Sichtig H."/>
        </authorList>
    </citation>
    <scope>NUCLEOTIDE SEQUENCE [LARGE SCALE GENOMIC DNA]</scope>
    <source>
        <strain evidence="10 11">FDAARGOS_911</strain>
    </source>
</reference>
<feature type="transmembrane region" description="Helical" evidence="8">
    <location>
        <begin position="76"/>
        <end position="96"/>
    </location>
</feature>